<dbReference type="InParanoid" id="A0A1M6AZC1"/>
<evidence type="ECO:0008006" key="3">
    <source>
        <dbReference type="Google" id="ProtNLM"/>
    </source>
</evidence>
<dbReference type="GO" id="GO:0009295">
    <property type="term" value="C:nucleoid"/>
    <property type="evidence" value="ECO:0007669"/>
    <property type="project" value="InterPro"/>
</dbReference>
<dbReference type="OrthoDB" id="9153118at2"/>
<proteinExistence type="predicted"/>
<dbReference type="InterPro" id="IPR007358">
    <property type="entry name" value="Nucleoid_associated_NdpA"/>
</dbReference>
<protein>
    <recommendedName>
        <fullName evidence="3">Nucleoid-associated protein</fullName>
    </recommendedName>
</protein>
<evidence type="ECO:0000313" key="1">
    <source>
        <dbReference type="EMBL" id="SHI41806.1"/>
    </source>
</evidence>
<dbReference type="RefSeq" id="WP_143157539.1">
    <property type="nucleotide sequence ID" value="NZ_FQYR01000002.1"/>
</dbReference>
<sequence length="351" mass="40640">MSLVVNFNKATLEALSLAKVGNQQRGEALKTSKELCKFDGADKDMLTLAFLKPFRNLERYRFQHKSSLDLHEMHSYAGTIFEQDDRFLTYSRKIARHLYESSKHPNIKAGDLCVAYLKGIQVDGTPCQAISIVKSETHLPFLEISDQEGDLRLTTHNGIYPEKIDKGCLIINHDKQGGYLVYTFDKGGADANFWVRDFLGAKARKDDDFKTKKYAEMCVSFADEGLPDEMPKEDRYRVANDAMQYFADKEEFNSDHFQEEVLREPEIKEKFKQFKENYKDEDGEPISEEFQINQKVAKKMSSKIKSVLKLDTGVVMRFTPDFAERSEEIMERGFDEKMGMKYVKVYFNEEM</sequence>
<dbReference type="AlphaFoldDB" id="A0A1M6AZC1"/>
<name>A0A1M6AZC1_9BACT</name>
<accession>A0A1M6AZC1</accession>
<gene>
    <name evidence="1" type="ORF">SAMN02745181_0078</name>
</gene>
<reference evidence="1 2" key="1">
    <citation type="submission" date="2016-11" db="EMBL/GenBank/DDBJ databases">
        <authorList>
            <person name="Jaros S."/>
            <person name="Januszkiewicz K."/>
            <person name="Wedrychowicz H."/>
        </authorList>
    </citation>
    <scope>NUCLEOTIDE SEQUENCE [LARGE SCALE GENOMIC DNA]</scope>
    <source>
        <strain evidence="1 2">DSM 18772</strain>
    </source>
</reference>
<dbReference type="EMBL" id="FQYR01000002">
    <property type="protein sequence ID" value="SHI41806.1"/>
    <property type="molecule type" value="Genomic_DNA"/>
</dbReference>
<dbReference type="Proteomes" id="UP000184510">
    <property type="component" value="Unassembled WGS sequence"/>
</dbReference>
<organism evidence="1 2">
    <name type="scientific">Rubritalea squalenifaciens DSM 18772</name>
    <dbReference type="NCBI Taxonomy" id="1123071"/>
    <lineage>
        <taxon>Bacteria</taxon>
        <taxon>Pseudomonadati</taxon>
        <taxon>Verrucomicrobiota</taxon>
        <taxon>Verrucomicrobiia</taxon>
        <taxon>Verrucomicrobiales</taxon>
        <taxon>Rubritaleaceae</taxon>
        <taxon>Rubritalea</taxon>
    </lineage>
</organism>
<dbReference type="Pfam" id="PF04245">
    <property type="entry name" value="NA37"/>
    <property type="match status" value="1"/>
</dbReference>
<evidence type="ECO:0000313" key="2">
    <source>
        <dbReference type="Proteomes" id="UP000184510"/>
    </source>
</evidence>
<keyword evidence="2" id="KW-1185">Reference proteome</keyword>
<dbReference type="STRING" id="1123071.SAMN02745181_0078"/>